<dbReference type="SUPFAM" id="SSF53474">
    <property type="entry name" value="alpha/beta-Hydrolases"/>
    <property type="match status" value="1"/>
</dbReference>
<name>F1YJQ8_9ACTN</name>
<dbReference type="PANTHER" id="PTHR48081">
    <property type="entry name" value="AB HYDROLASE SUPERFAMILY PROTEIN C4A8.06C"/>
    <property type="match status" value="1"/>
</dbReference>
<evidence type="ECO:0000313" key="5">
    <source>
        <dbReference type="Proteomes" id="UP000035065"/>
    </source>
</evidence>
<keyword evidence="5" id="KW-1185">Reference proteome</keyword>
<dbReference type="RefSeq" id="WP_009679360.1">
    <property type="nucleotide sequence ID" value="NZ_AEUD01000008.1"/>
</dbReference>
<dbReference type="eggNOG" id="COG1506">
    <property type="taxonomic scope" value="Bacteria"/>
</dbReference>
<dbReference type="STRING" id="644548.SCNU_10691"/>
<evidence type="ECO:0000256" key="1">
    <source>
        <dbReference type="ARBA" id="ARBA00022801"/>
    </source>
</evidence>
<dbReference type="Proteomes" id="UP000035065">
    <property type="component" value="Unassembled WGS sequence"/>
</dbReference>
<accession>F1YJQ8</accession>
<organism evidence="4 5">
    <name type="scientific">Gordonia neofelifaecis NRRL B-59395</name>
    <dbReference type="NCBI Taxonomy" id="644548"/>
    <lineage>
        <taxon>Bacteria</taxon>
        <taxon>Bacillati</taxon>
        <taxon>Actinomycetota</taxon>
        <taxon>Actinomycetes</taxon>
        <taxon>Mycobacteriales</taxon>
        <taxon>Gordoniaceae</taxon>
        <taxon>Gordonia</taxon>
    </lineage>
</organism>
<dbReference type="InterPro" id="IPR029058">
    <property type="entry name" value="AB_hydrolase_fold"/>
</dbReference>
<dbReference type="EMBL" id="AEUD01000008">
    <property type="protein sequence ID" value="EGD54990.1"/>
    <property type="molecule type" value="Genomic_DNA"/>
</dbReference>
<protein>
    <recommendedName>
        <fullName evidence="3">BD-FAE-like domain-containing protein</fullName>
    </recommendedName>
</protein>
<dbReference type="Gene3D" id="3.40.50.1820">
    <property type="entry name" value="alpha/beta hydrolase"/>
    <property type="match status" value="1"/>
</dbReference>
<feature type="compositionally biased region" description="Polar residues" evidence="2">
    <location>
        <begin position="36"/>
        <end position="48"/>
    </location>
</feature>
<dbReference type="GO" id="GO:0016787">
    <property type="term" value="F:hydrolase activity"/>
    <property type="evidence" value="ECO:0007669"/>
    <property type="project" value="UniProtKB-KW"/>
</dbReference>
<comment type="caution">
    <text evidence="4">The sequence shown here is derived from an EMBL/GenBank/DDBJ whole genome shotgun (WGS) entry which is preliminary data.</text>
</comment>
<evidence type="ECO:0000313" key="4">
    <source>
        <dbReference type="EMBL" id="EGD54990.1"/>
    </source>
</evidence>
<sequence>MNFKRDHPVATGIISTVLVALALVVVLLWEAAGKSSDSTPAQQRSHTAVITPAAQRGGSAGTAPIVQRILYPAAHADPSQNYGDLYLPAGASGRSTVPLVVLVHGGSWAGAVGAHSFDHLARNLTARGLAVYNVEYRRIGTGGGWPTTFTDVGSALDDLPEVARRHPQISLSRSVLVGHSAGAQLAAWAGLRTAAAPGPGLGVPRWHPATVISVSGPLDMIFAATHGDTRVVRVLGGSPAQVPARYRAVDPVELLAGRDAAPAPKIIAVHGAADHFVSAVNSERFIAEYLIRGGRGDLRLLPGQTHTSMFETRSAAYRSLVALISDTAFAS</sequence>
<dbReference type="Pfam" id="PF20434">
    <property type="entry name" value="BD-FAE"/>
    <property type="match status" value="1"/>
</dbReference>
<dbReference type="OrthoDB" id="255603at2"/>
<evidence type="ECO:0000256" key="2">
    <source>
        <dbReference type="SAM" id="MobiDB-lite"/>
    </source>
</evidence>
<feature type="region of interest" description="Disordered" evidence="2">
    <location>
        <begin position="36"/>
        <end position="59"/>
    </location>
</feature>
<reference evidence="4 5" key="1">
    <citation type="journal article" date="2011" name="J. Bacteriol.">
        <title>Draft Genome Sequence of Gordonia neofelifaecis NRRL B-59395, a Cholesterol-Degrading Actinomycete.</title>
        <authorList>
            <person name="Ge F."/>
            <person name="Li W."/>
            <person name="Chen G."/>
            <person name="Liu Y."/>
            <person name="Zhang G."/>
            <person name="Yong B."/>
            <person name="Wang Q."/>
            <person name="Wang N."/>
            <person name="Huang Z."/>
            <person name="Li W."/>
            <person name="Wang J."/>
            <person name="Wu C."/>
            <person name="Xie Q."/>
            <person name="Liu G."/>
        </authorList>
    </citation>
    <scope>NUCLEOTIDE SEQUENCE [LARGE SCALE GENOMIC DNA]</scope>
    <source>
        <strain evidence="4 5">NRRL B-59395</strain>
    </source>
</reference>
<proteinExistence type="predicted"/>
<feature type="domain" description="BD-FAE-like" evidence="3">
    <location>
        <begin position="84"/>
        <end position="285"/>
    </location>
</feature>
<keyword evidence="1" id="KW-0378">Hydrolase</keyword>
<dbReference type="AlphaFoldDB" id="F1YJQ8"/>
<dbReference type="InterPro" id="IPR050300">
    <property type="entry name" value="GDXG_lipolytic_enzyme"/>
</dbReference>
<dbReference type="InterPro" id="IPR049492">
    <property type="entry name" value="BD-FAE-like_dom"/>
</dbReference>
<gene>
    <name evidence="4" type="ORF">SCNU_10691</name>
</gene>
<evidence type="ECO:0000259" key="3">
    <source>
        <dbReference type="Pfam" id="PF20434"/>
    </source>
</evidence>